<gene>
    <name evidence="3" type="ORF">JXQ802_LOCUS29660</name>
    <name evidence="2" type="ORF">PYM288_LOCUS19640</name>
</gene>
<feature type="compositionally biased region" description="Low complexity" evidence="1">
    <location>
        <begin position="350"/>
        <end position="363"/>
    </location>
</feature>
<dbReference type="GO" id="GO:0051726">
    <property type="term" value="P:regulation of cell cycle"/>
    <property type="evidence" value="ECO:0007669"/>
    <property type="project" value="TreeGrafter"/>
</dbReference>
<name>A0A815DWJ4_9BILA</name>
<dbReference type="Proteomes" id="UP000663854">
    <property type="component" value="Unassembled WGS sequence"/>
</dbReference>
<dbReference type="GO" id="GO:0043027">
    <property type="term" value="F:cysteine-type endopeptidase inhibitor activity involved in apoptotic process"/>
    <property type="evidence" value="ECO:0007669"/>
    <property type="project" value="TreeGrafter"/>
</dbReference>
<dbReference type="EMBL" id="CAJNOH010000670">
    <property type="protein sequence ID" value="CAF1100369.1"/>
    <property type="molecule type" value="Genomic_DNA"/>
</dbReference>
<dbReference type="GO" id="GO:0005634">
    <property type="term" value="C:nucleus"/>
    <property type="evidence" value="ECO:0007669"/>
    <property type="project" value="TreeGrafter"/>
</dbReference>
<dbReference type="Pfam" id="PF00653">
    <property type="entry name" value="BIR"/>
    <property type="match status" value="2"/>
</dbReference>
<feature type="compositionally biased region" description="Polar residues" evidence="1">
    <location>
        <begin position="319"/>
        <end position="345"/>
    </location>
</feature>
<evidence type="ECO:0000313" key="3">
    <source>
        <dbReference type="EMBL" id="CAF1304034.1"/>
    </source>
</evidence>
<dbReference type="PROSITE" id="PS50143">
    <property type="entry name" value="BIR_REPEAT_2"/>
    <property type="match status" value="2"/>
</dbReference>
<dbReference type="Proteomes" id="UP000663870">
    <property type="component" value="Unassembled WGS sequence"/>
</dbReference>
<proteinExistence type="predicted"/>
<dbReference type="SUPFAM" id="SSF57924">
    <property type="entry name" value="Inhibitor of apoptosis (IAP) repeat"/>
    <property type="match status" value="2"/>
</dbReference>
<dbReference type="InterPro" id="IPR001370">
    <property type="entry name" value="BIR_rpt"/>
</dbReference>
<comment type="caution">
    <text evidence="3">The sequence shown here is derived from an EMBL/GenBank/DDBJ whole genome shotgun (WGS) entry which is preliminary data.</text>
</comment>
<organism evidence="3 4">
    <name type="scientific">Rotaria sordida</name>
    <dbReference type="NCBI Taxonomy" id="392033"/>
    <lineage>
        <taxon>Eukaryota</taxon>
        <taxon>Metazoa</taxon>
        <taxon>Spiralia</taxon>
        <taxon>Gnathifera</taxon>
        <taxon>Rotifera</taxon>
        <taxon>Eurotatoria</taxon>
        <taxon>Bdelloidea</taxon>
        <taxon>Philodinida</taxon>
        <taxon>Philodinidae</taxon>
        <taxon>Rotaria</taxon>
    </lineage>
</organism>
<sequence>MIKQIRRQTFSHWQHRRSPFQTQMIKAGFFYCNVGDRVICIYCNLICQEWTPHTDDPCEVHKTLSPKCPFVVNMLVCREVTPRLIINQSTETNGTQVLATANVFHSHEIVLAAACNPSYMEIPKRHQSFTSWPSEPLPSVDDLVRAGFFYTGIKTIVTCFYCNGSLQNWGTNDNPTVEHARWFPQCAYAKQLCGDELYRKIQESKRVAQERARANEPTNNITSNTQKLTISDERTLSRLVAARLDLPISQKLLDQHFKLSVIKRCWEDQLRLKLDDFVTDCDLVMACIILQRQIDCINGKKENIIVPSVKMRQMRDPPQSDTVAAQSPTLSPATLASAGSSNSSDVEIITSSGSSTTESSSRTSVDRATAKTKISNTTSMSTNSQLMQTANSDLMNPCALFIILFCATFDRYDRLFYYD</sequence>
<feature type="region of interest" description="Disordered" evidence="1">
    <location>
        <begin position="310"/>
        <end position="374"/>
    </location>
</feature>
<dbReference type="CDD" id="cd00022">
    <property type="entry name" value="BIR"/>
    <property type="match status" value="2"/>
</dbReference>
<dbReference type="PANTHER" id="PTHR10044:SF139">
    <property type="entry name" value="DEATH-ASSOCIATED INHIBITOR OF APOPTOSIS 2"/>
    <property type="match status" value="1"/>
</dbReference>
<dbReference type="Gene3D" id="1.10.1170.10">
    <property type="entry name" value="Inhibitor Of Apoptosis Protein (2mihbC-IAP-1), Chain A"/>
    <property type="match status" value="2"/>
</dbReference>
<protein>
    <submittedName>
        <fullName evidence="3">Uncharacterized protein</fullName>
    </submittedName>
</protein>
<dbReference type="GO" id="GO:0061630">
    <property type="term" value="F:ubiquitin protein ligase activity"/>
    <property type="evidence" value="ECO:0007669"/>
    <property type="project" value="TreeGrafter"/>
</dbReference>
<keyword evidence="4" id="KW-1185">Reference proteome</keyword>
<dbReference type="EMBL" id="CAJNOL010001170">
    <property type="protein sequence ID" value="CAF1304034.1"/>
    <property type="molecule type" value="Genomic_DNA"/>
</dbReference>
<dbReference type="AlphaFoldDB" id="A0A815DWJ4"/>
<dbReference type="SMART" id="SM00238">
    <property type="entry name" value="BIR"/>
    <property type="match status" value="2"/>
</dbReference>
<dbReference type="InterPro" id="IPR050784">
    <property type="entry name" value="IAP"/>
</dbReference>
<evidence type="ECO:0000313" key="2">
    <source>
        <dbReference type="EMBL" id="CAF1100369.1"/>
    </source>
</evidence>
<dbReference type="PANTHER" id="PTHR10044">
    <property type="entry name" value="INHIBITOR OF APOPTOSIS"/>
    <property type="match status" value="1"/>
</dbReference>
<evidence type="ECO:0000313" key="4">
    <source>
        <dbReference type="Proteomes" id="UP000663870"/>
    </source>
</evidence>
<dbReference type="GO" id="GO:0043066">
    <property type="term" value="P:negative regulation of apoptotic process"/>
    <property type="evidence" value="ECO:0007669"/>
    <property type="project" value="TreeGrafter"/>
</dbReference>
<reference evidence="3" key="1">
    <citation type="submission" date="2021-02" db="EMBL/GenBank/DDBJ databases">
        <authorList>
            <person name="Nowell W R."/>
        </authorList>
    </citation>
    <scope>NUCLEOTIDE SEQUENCE</scope>
</reference>
<dbReference type="GO" id="GO:0031398">
    <property type="term" value="P:positive regulation of protein ubiquitination"/>
    <property type="evidence" value="ECO:0007669"/>
    <property type="project" value="TreeGrafter"/>
</dbReference>
<accession>A0A815DWJ4</accession>
<dbReference type="GO" id="GO:0005737">
    <property type="term" value="C:cytoplasm"/>
    <property type="evidence" value="ECO:0007669"/>
    <property type="project" value="TreeGrafter"/>
</dbReference>
<evidence type="ECO:0000256" key="1">
    <source>
        <dbReference type="SAM" id="MobiDB-lite"/>
    </source>
</evidence>